<dbReference type="PANTHER" id="PTHR12192:SF2">
    <property type="entry name" value="GLUTATHIONE-SPECIFIC GAMMA-GLUTAMYLCYCLOTRANSFERASE 2"/>
    <property type="match status" value="1"/>
</dbReference>
<keyword evidence="4" id="KW-1185">Reference proteome</keyword>
<dbReference type="EC" id="4.3.2.7" evidence="1"/>
<name>A0ABN6VDH3_9HYPH</name>
<dbReference type="Proteomes" id="UP001317629">
    <property type="component" value="Chromosome"/>
</dbReference>
<dbReference type="InterPro" id="IPR006840">
    <property type="entry name" value="ChaC"/>
</dbReference>
<proteinExistence type="predicted"/>
<evidence type="ECO:0000256" key="1">
    <source>
        <dbReference type="ARBA" id="ARBA00012344"/>
    </source>
</evidence>
<dbReference type="Gene3D" id="3.10.490.10">
    <property type="entry name" value="Gamma-glutamyl cyclotransferase-like"/>
    <property type="match status" value="1"/>
</dbReference>
<reference evidence="3 4" key="1">
    <citation type="journal article" date="2023" name="Int. J. Syst. Evol. Microbiol.">
        <title>Methylocystis iwaonis sp. nov., a type II methane-oxidizing bacterium from surface soil of a rice paddy field in Japan, and emended description of the genus Methylocystis (ex Whittenbury et al. 1970) Bowman et al. 1993.</title>
        <authorList>
            <person name="Kaise H."/>
            <person name="Sawadogo J.B."/>
            <person name="Alam M.S."/>
            <person name="Ueno C."/>
            <person name="Dianou D."/>
            <person name="Shinjo R."/>
            <person name="Asakawa S."/>
        </authorList>
    </citation>
    <scope>NUCLEOTIDE SEQUENCE [LARGE SCALE GENOMIC DNA]</scope>
    <source>
        <strain evidence="3 4">SS37A-Re</strain>
    </source>
</reference>
<organism evidence="3 4">
    <name type="scientific">Methylocystis iwaonis</name>
    <dbReference type="NCBI Taxonomy" id="2885079"/>
    <lineage>
        <taxon>Bacteria</taxon>
        <taxon>Pseudomonadati</taxon>
        <taxon>Pseudomonadota</taxon>
        <taxon>Alphaproteobacteria</taxon>
        <taxon>Hyphomicrobiales</taxon>
        <taxon>Methylocystaceae</taxon>
        <taxon>Methylocystis</taxon>
    </lineage>
</organism>
<sequence>MAATVSCSDDLWVFGYGSLMWRPGFDYVESALAWVHGYHRSLCIFSHVHRGTPERPGLVLGLDKGGSCQGVAFRVAAKEREKTVQYLRERELVTAVYLEKTVGVRFAEGGCANALAYVVDRSHCQYAGRLPYDEMTKLIAEGCGLAGDNPAYVRNTYEHLLQLDIHDAELAEVVRRLDQCSCRTAPAQKKAGANPGH</sequence>
<protein>
    <recommendedName>
        <fullName evidence="1">glutathione-specific gamma-glutamylcyclotransferase</fullName>
        <ecNumber evidence="1">4.3.2.7</ecNumber>
    </recommendedName>
</protein>
<dbReference type="InterPro" id="IPR013024">
    <property type="entry name" value="GGCT-like"/>
</dbReference>
<dbReference type="PANTHER" id="PTHR12192">
    <property type="entry name" value="CATION TRANSPORT PROTEIN CHAC-RELATED"/>
    <property type="match status" value="1"/>
</dbReference>
<evidence type="ECO:0000256" key="2">
    <source>
        <dbReference type="ARBA" id="ARBA00023239"/>
    </source>
</evidence>
<dbReference type="Pfam" id="PF04752">
    <property type="entry name" value="ChaC"/>
    <property type="match status" value="1"/>
</dbReference>
<gene>
    <name evidence="3" type="ORF">SS37A_07890</name>
</gene>
<accession>A0ABN6VDH3</accession>
<evidence type="ECO:0000313" key="4">
    <source>
        <dbReference type="Proteomes" id="UP001317629"/>
    </source>
</evidence>
<evidence type="ECO:0000313" key="3">
    <source>
        <dbReference type="EMBL" id="BDV33260.1"/>
    </source>
</evidence>
<dbReference type="CDD" id="cd06661">
    <property type="entry name" value="GGCT_like"/>
    <property type="match status" value="1"/>
</dbReference>
<keyword evidence="2" id="KW-0456">Lyase</keyword>
<dbReference type="InterPro" id="IPR036568">
    <property type="entry name" value="GGCT-like_sf"/>
</dbReference>
<dbReference type="EMBL" id="AP027142">
    <property type="protein sequence ID" value="BDV33260.1"/>
    <property type="molecule type" value="Genomic_DNA"/>
</dbReference>
<dbReference type="SUPFAM" id="SSF110857">
    <property type="entry name" value="Gamma-glutamyl cyclotransferase-like"/>
    <property type="match status" value="1"/>
</dbReference>